<evidence type="ECO:0000313" key="1">
    <source>
        <dbReference type="EMBL" id="MCW8107530.1"/>
    </source>
</evidence>
<dbReference type="EMBL" id="JAPFRD010000005">
    <property type="protein sequence ID" value="MCW8107530.1"/>
    <property type="molecule type" value="Genomic_DNA"/>
</dbReference>
<comment type="caution">
    <text evidence="1">The sequence shown here is derived from an EMBL/GenBank/DDBJ whole genome shotgun (WGS) entry which is preliminary data.</text>
</comment>
<name>A0ABT3P438_9ALTE</name>
<reference evidence="1" key="1">
    <citation type="submission" date="2022-11" db="EMBL/GenBank/DDBJ databases">
        <title>Alteromonas sp. nov., isolated from sea water of the Qingdao.</title>
        <authorList>
            <person name="Wang Q."/>
        </authorList>
    </citation>
    <scope>NUCLEOTIDE SEQUENCE</scope>
    <source>
        <strain evidence="1">ASW11-7</strain>
    </source>
</reference>
<dbReference type="RefSeq" id="WP_265616238.1">
    <property type="nucleotide sequence ID" value="NZ_JAPFRD010000005.1"/>
</dbReference>
<evidence type="ECO:0000313" key="2">
    <source>
        <dbReference type="Proteomes" id="UP001142810"/>
    </source>
</evidence>
<dbReference type="Pfam" id="PF11399">
    <property type="entry name" value="DUF3192"/>
    <property type="match status" value="1"/>
</dbReference>
<dbReference type="Proteomes" id="UP001142810">
    <property type="component" value="Unassembled WGS sequence"/>
</dbReference>
<keyword evidence="2" id="KW-1185">Reference proteome</keyword>
<accession>A0ABT3P438</accession>
<dbReference type="InterPro" id="IPR021534">
    <property type="entry name" value="DUF3192"/>
</dbReference>
<sequence>MKFFPLLLALSAPPFLTGCVISVGGDGDSGYSSDWQEREYNNRKHIANLERDMAYESVVRRMGVADFNELHQKEDGVVRVLYYRTQRTMDDGVTSKDECTPLVFRDGRLIGWGEKAYAEI</sequence>
<dbReference type="PROSITE" id="PS51257">
    <property type="entry name" value="PROKAR_LIPOPROTEIN"/>
    <property type="match status" value="1"/>
</dbReference>
<gene>
    <name evidence="1" type="ORF">OPS25_03300</name>
</gene>
<proteinExistence type="predicted"/>
<organism evidence="1 2">
    <name type="scientific">Alteromonas aquimaris</name>
    <dbReference type="NCBI Taxonomy" id="2998417"/>
    <lineage>
        <taxon>Bacteria</taxon>
        <taxon>Pseudomonadati</taxon>
        <taxon>Pseudomonadota</taxon>
        <taxon>Gammaproteobacteria</taxon>
        <taxon>Alteromonadales</taxon>
        <taxon>Alteromonadaceae</taxon>
        <taxon>Alteromonas/Salinimonas group</taxon>
        <taxon>Alteromonas</taxon>
    </lineage>
</organism>
<protein>
    <submittedName>
        <fullName evidence="1">DUF3192 domain-containing protein</fullName>
    </submittedName>
</protein>